<dbReference type="InterPro" id="IPR015655">
    <property type="entry name" value="PP2C"/>
</dbReference>
<dbReference type="Proteomes" id="UP000292447">
    <property type="component" value="Chromosome II"/>
</dbReference>
<protein>
    <submittedName>
        <fullName evidence="6">Protein phosphatase PTC4</fullName>
    </submittedName>
</protein>
<dbReference type="PROSITE" id="PS01032">
    <property type="entry name" value="PPM_1"/>
    <property type="match status" value="1"/>
</dbReference>
<dbReference type="PROSITE" id="PS51746">
    <property type="entry name" value="PPM_2"/>
    <property type="match status" value="1"/>
</dbReference>
<dbReference type="CDD" id="cd00143">
    <property type="entry name" value="PP2Cc"/>
    <property type="match status" value="1"/>
</dbReference>
<dbReference type="SMART" id="SM00332">
    <property type="entry name" value="PP2Cc"/>
    <property type="match status" value="1"/>
</dbReference>
<dbReference type="EMBL" id="CP034457">
    <property type="protein sequence ID" value="QBM87332.1"/>
    <property type="molecule type" value="Genomic_DNA"/>
</dbReference>
<reference evidence="7" key="1">
    <citation type="submission" date="2019-03" db="EMBL/GenBank/DDBJ databases">
        <title>Snf2 controls pulcherriminic acid biosynthesis and connects pigmentation and antifungal activity of the yeast Metschnikowia pulcherrima.</title>
        <authorList>
            <person name="Gore-Lloyd D."/>
            <person name="Sumann I."/>
            <person name="Brachmann A.O."/>
            <person name="Schneeberger K."/>
            <person name="Ortiz-Merino R.A."/>
            <person name="Moreno-Beltran M."/>
            <person name="Schlaefli M."/>
            <person name="Kirner P."/>
            <person name="Santos Kron A."/>
            <person name="Wolfe K.H."/>
            <person name="Piel J."/>
            <person name="Ahrens C.H."/>
            <person name="Henk D."/>
            <person name="Freimoser F.M."/>
        </authorList>
    </citation>
    <scope>NUCLEOTIDE SEQUENCE [LARGE SCALE GENOMIC DNA]</scope>
    <source>
        <strain evidence="7">APC 1.2</strain>
    </source>
</reference>
<keyword evidence="7" id="KW-1185">Reference proteome</keyword>
<evidence type="ECO:0000259" key="5">
    <source>
        <dbReference type="PROSITE" id="PS51746"/>
    </source>
</evidence>
<dbReference type="InterPro" id="IPR000222">
    <property type="entry name" value="PP2C_BS"/>
</dbReference>
<accession>A0A4P6XJ68</accession>
<dbReference type="Pfam" id="PF00481">
    <property type="entry name" value="PP2C"/>
    <property type="match status" value="1"/>
</dbReference>
<evidence type="ECO:0000313" key="7">
    <source>
        <dbReference type="Proteomes" id="UP000292447"/>
    </source>
</evidence>
<keyword evidence="1" id="KW-0479">Metal-binding</keyword>
<organism evidence="6 7">
    <name type="scientific">Metschnikowia aff. pulcherrima</name>
    <dbReference type="NCBI Taxonomy" id="2163413"/>
    <lineage>
        <taxon>Eukaryota</taxon>
        <taxon>Fungi</taxon>
        <taxon>Dikarya</taxon>
        <taxon>Ascomycota</taxon>
        <taxon>Saccharomycotina</taxon>
        <taxon>Pichiomycetes</taxon>
        <taxon>Metschnikowiaceae</taxon>
        <taxon>Metschnikowia</taxon>
    </lineage>
</organism>
<dbReference type="InterPro" id="IPR036457">
    <property type="entry name" value="PPM-type-like_dom_sf"/>
</dbReference>
<dbReference type="SUPFAM" id="SSF81606">
    <property type="entry name" value="PP2C-like"/>
    <property type="match status" value="1"/>
</dbReference>
<dbReference type="GO" id="GO:0046872">
    <property type="term" value="F:metal ion binding"/>
    <property type="evidence" value="ECO:0007669"/>
    <property type="project" value="UniProtKB-KW"/>
</dbReference>
<dbReference type="AlphaFoldDB" id="A0A4P6XJ68"/>
<proteinExistence type="inferred from homology"/>
<dbReference type="STRING" id="2163413.A0A4P6XJ68"/>
<feature type="domain" description="PPM-type phosphatase" evidence="5">
    <location>
        <begin position="23"/>
        <end position="319"/>
    </location>
</feature>
<keyword evidence="3 4" id="KW-0904">Protein phosphatase</keyword>
<gene>
    <name evidence="6" type="primary">MPUL0B05340</name>
    <name evidence="6" type="ORF">METSCH_B05340</name>
</gene>
<evidence type="ECO:0000256" key="2">
    <source>
        <dbReference type="ARBA" id="ARBA00022801"/>
    </source>
</evidence>
<dbReference type="PANTHER" id="PTHR47992">
    <property type="entry name" value="PROTEIN PHOSPHATASE"/>
    <property type="match status" value="1"/>
</dbReference>
<evidence type="ECO:0000256" key="3">
    <source>
        <dbReference type="ARBA" id="ARBA00022912"/>
    </source>
</evidence>
<keyword evidence="2 4" id="KW-0378">Hydrolase</keyword>
<evidence type="ECO:0000256" key="1">
    <source>
        <dbReference type="ARBA" id="ARBA00022723"/>
    </source>
</evidence>
<evidence type="ECO:0000256" key="4">
    <source>
        <dbReference type="RuleBase" id="RU003465"/>
    </source>
</evidence>
<dbReference type="Gene3D" id="3.60.40.10">
    <property type="entry name" value="PPM-type phosphatase domain"/>
    <property type="match status" value="1"/>
</dbReference>
<comment type="similarity">
    <text evidence="4">Belongs to the PP2C family.</text>
</comment>
<evidence type="ECO:0000313" key="6">
    <source>
        <dbReference type="EMBL" id="QBM87332.1"/>
    </source>
</evidence>
<dbReference type="GO" id="GO:0004722">
    <property type="term" value="F:protein serine/threonine phosphatase activity"/>
    <property type="evidence" value="ECO:0007669"/>
    <property type="project" value="InterPro"/>
</dbReference>
<sequence>MGQLMSHPMEEKSIDCKSFESITYCVGAMQGYRMLMEDAHDIRISEHEKLAVFGVFDGHGGKDVAHVLRATLVAKIFKTLNKQVSAGKDASLLASVTRTLKDCFFEVDALLSESMAANCGSTAVVATLVAGRYIVVANTGDSRAILSLKGGSAKTMLFDHKPSHMGERVRIENGGGYVTNLRVNEILALSRAFGDLSFKIPWLQLGTPGKNNSVLEQNREYTKNNLVLLPPELFQVTVEPEIMVYDLQALELPEFLVLACDGIWDCYTNTQLVGMIREKLGSGWTLQHITEFVLNECISLASSATGVGFDNMTLMIVALHPNGSIDEWRGTMELRVWEEQK</sequence>
<name>A0A4P6XJ68_9ASCO</name>
<dbReference type="InterPro" id="IPR001932">
    <property type="entry name" value="PPM-type_phosphatase-like_dom"/>
</dbReference>